<reference evidence="1" key="1">
    <citation type="submission" date="2018-05" db="EMBL/GenBank/DDBJ databases">
        <authorList>
            <person name="Lanie J.A."/>
            <person name="Ng W.-L."/>
            <person name="Kazmierczak K.M."/>
            <person name="Andrzejewski T.M."/>
            <person name="Davidsen T.M."/>
            <person name="Wayne K.J."/>
            <person name="Tettelin H."/>
            <person name="Glass J.I."/>
            <person name="Rusch D."/>
            <person name="Podicherti R."/>
            <person name="Tsui H.-C.T."/>
            <person name="Winkler M.E."/>
        </authorList>
    </citation>
    <scope>NUCLEOTIDE SEQUENCE</scope>
</reference>
<organism evidence="1">
    <name type="scientific">marine metagenome</name>
    <dbReference type="NCBI Taxonomy" id="408172"/>
    <lineage>
        <taxon>unclassified sequences</taxon>
        <taxon>metagenomes</taxon>
        <taxon>ecological metagenomes</taxon>
    </lineage>
</organism>
<proteinExistence type="predicted"/>
<protein>
    <submittedName>
        <fullName evidence="1">Uncharacterized protein</fullName>
    </submittedName>
</protein>
<dbReference type="EMBL" id="UINC01230611">
    <property type="protein sequence ID" value="SVE62814.1"/>
    <property type="molecule type" value="Genomic_DNA"/>
</dbReference>
<gene>
    <name evidence="1" type="ORF">METZ01_LOCUS515668</name>
</gene>
<accession>A0A383F1T2</accession>
<dbReference type="AlphaFoldDB" id="A0A383F1T2"/>
<feature type="non-terminal residue" evidence="1">
    <location>
        <position position="36"/>
    </location>
</feature>
<sequence>MKKIFFLSLIFIFIFLQKGIAKEIKVFDFTQEELKT</sequence>
<evidence type="ECO:0000313" key="1">
    <source>
        <dbReference type="EMBL" id="SVE62814.1"/>
    </source>
</evidence>
<name>A0A383F1T2_9ZZZZ</name>